<sequence>MANSILGNNQVPRQTLEQLEQFRANYRGNAKQQVMAMLQNGRIGNQQFNQLMQAAQNLKQFVR</sequence>
<name>A0A8S5PYK9_9CAUD</name>
<organism evidence="1">
    <name type="scientific">Myoviridae sp. ctWiL39</name>
    <dbReference type="NCBI Taxonomy" id="2825120"/>
    <lineage>
        <taxon>Viruses</taxon>
        <taxon>Duplodnaviria</taxon>
        <taxon>Heunggongvirae</taxon>
        <taxon>Uroviricota</taxon>
        <taxon>Caudoviricetes</taxon>
    </lineage>
</organism>
<protein>
    <submittedName>
        <fullName evidence="1">Uncharacterized protein</fullName>
    </submittedName>
</protein>
<reference evidence="1" key="1">
    <citation type="journal article" date="2021" name="Proc. Natl. Acad. Sci. U.S.A.">
        <title>A Catalog of Tens of Thousands of Viruses from Human Metagenomes Reveals Hidden Associations with Chronic Diseases.</title>
        <authorList>
            <person name="Tisza M.J."/>
            <person name="Buck C.B."/>
        </authorList>
    </citation>
    <scope>NUCLEOTIDE SEQUENCE</scope>
    <source>
        <strain evidence="1">CtWiL39</strain>
    </source>
</reference>
<accession>A0A8S5PYK9</accession>
<evidence type="ECO:0000313" key="1">
    <source>
        <dbReference type="EMBL" id="DAE11388.1"/>
    </source>
</evidence>
<dbReference type="EMBL" id="BK015531">
    <property type="protein sequence ID" value="DAE11388.1"/>
    <property type="molecule type" value="Genomic_DNA"/>
</dbReference>
<proteinExistence type="predicted"/>